<keyword evidence="2" id="KW-1003">Cell membrane</keyword>
<evidence type="ECO:0000256" key="6">
    <source>
        <dbReference type="SAM" id="Phobius"/>
    </source>
</evidence>
<organism evidence="7 8">
    <name type="scientific">Sinorhizobium fredii (strain HH103)</name>
    <dbReference type="NCBI Taxonomy" id="1117943"/>
    <lineage>
        <taxon>Bacteria</taxon>
        <taxon>Pseudomonadati</taxon>
        <taxon>Pseudomonadota</taxon>
        <taxon>Alphaproteobacteria</taxon>
        <taxon>Hyphomicrobiales</taxon>
        <taxon>Rhizobiaceae</taxon>
        <taxon>Sinorhizobium/Ensifer group</taxon>
        <taxon>Sinorhizobium</taxon>
    </lineage>
</organism>
<dbReference type="GO" id="GO:0015171">
    <property type="term" value="F:amino acid transmembrane transporter activity"/>
    <property type="evidence" value="ECO:0007669"/>
    <property type="project" value="TreeGrafter"/>
</dbReference>
<evidence type="ECO:0000256" key="3">
    <source>
        <dbReference type="ARBA" id="ARBA00022692"/>
    </source>
</evidence>
<evidence type="ECO:0000313" key="7">
    <source>
        <dbReference type="EMBL" id="CCE98427.1"/>
    </source>
</evidence>
<dbReference type="GO" id="GO:0005886">
    <property type="term" value="C:plasma membrane"/>
    <property type="evidence" value="ECO:0007669"/>
    <property type="project" value="UniProtKB-SubCell"/>
</dbReference>
<feature type="transmembrane region" description="Helical" evidence="6">
    <location>
        <begin position="137"/>
        <end position="158"/>
    </location>
</feature>
<proteinExistence type="predicted"/>
<dbReference type="eggNOG" id="COG1280">
    <property type="taxonomic scope" value="Bacteria"/>
</dbReference>
<feature type="transmembrane region" description="Helical" evidence="6">
    <location>
        <begin position="31"/>
        <end position="53"/>
    </location>
</feature>
<dbReference type="Pfam" id="PF01810">
    <property type="entry name" value="LysE"/>
    <property type="match status" value="1"/>
</dbReference>
<protein>
    <submittedName>
        <fullName evidence="7">Homoserine/homoserine lactone efflux protein</fullName>
    </submittedName>
</protein>
<name>G9A6B7_SINF1</name>
<keyword evidence="4 6" id="KW-1133">Transmembrane helix</keyword>
<dbReference type="AlphaFoldDB" id="G9A6B7"/>
<dbReference type="HOGENOM" id="CLU_079569_3_2_5"/>
<gene>
    <name evidence="7" type="ordered locus">SFHH103_03936</name>
</gene>
<evidence type="ECO:0000256" key="4">
    <source>
        <dbReference type="ARBA" id="ARBA00022989"/>
    </source>
</evidence>
<dbReference type="KEGG" id="sfh:SFHH103_03936"/>
<evidence type="ECO:0000313" key="8">
    <source>
        <dbReference type="Proteomes" id="UP000007735"/>
    </source>
</evidence>
<feature type="transmembrane region" description="Helical" evidence="6">
    <location>
        <begin position="95"/>
        <end position="116"/>
    </location>
</feature>
<dbReference type="Proteomes" id="UP000007735">
    <property type="component" value="Chromosome"/>
</dbReference>
<keyword evidence="5 6" id="KW-0472">Membrane</keyword>
<dbReference type="PATRIC" id="fig|380.5.peg.4154"/>
<reference evidence="7 8" key="1">
    <citation type="journal article" date="2012" name="J. Bacteriol.">
        <title>Genome sequence of the soybean symbiont Sinorhizobium fredii HH103.</title>
        <authorList>
            <person name="Weidner S."/>
            <person name="Becker A."/>
            <person name="Bonilla I."/>
            <person name="Jaenicke S."/>
            <person name="Lloret J."/>
            <person name="Margaret I."/>
            <person name="Puhler A."/>
            <person name="Ruiz-Sainz J.E."/>
            <person name="Schneiker-Bekel S."/>
            <person name="Szczepanowski R."/>
            <person name="Vinardell J.M."/>
            <person name="Zehner S."/>
            <person name="Gottfert M."/>
        </authorList>
    </citation>
    <scope>NUCLEOTIDE SEQUENCE [LARGE SCALE GENOMIC DNA]</scope>
    <source>
        <strain evidence="7 8">HH103</strain>
    </source>
</reference>
<dbReference type="STRING" id="1117943.SFHH103_03936"/>
<evidence type="ECO:0000256" key="1">
    <source>
        <dbReference type="ARBA" id="ARBA00004651"/>
    </source>
</evidence>
<feature type="transmembrane region" description="Helical" evidence="6">
    <location>
        <begin position="65"/>
        <end position="89"/>
    </location>
</feature>
<accession>G9A6B7</accession>
<comment type="subcellular location">
    <subcellularLocation>
        <location evidence="1">Cell membrane</location>
        <topology evidence="1">Multi-pass membrane protein</topology>
    </subcellularLocation>
</comment>
<keyword evidence="3 6" id="KW-0812">Transmembrane</keyword>
<evidence type="ECO:0000256" key="2">
    <source>
        <dbReference type="ARBA" id="ARBA00022475"/>
    </source>
</evidence>
<dbReference type="EMBL" id="HE616890">
    <property type="protein sequence ID" value="CCE98427.1"/>
    <property type="molecule type" value="Genomic_DNA"/>
</dbReference>
<dbReference type="InterPro" id="IPR001123">
    <property type="entry name" value="LeuE-type"/>
</dbReference>
<dbReference type="PANTHER" id="PTHR30086:SF20">
    <property type="entry name" value="ARGININE EXPORTER PROTEIN ARGO-RELATED"/>
    <property type="match status" value="1"/>
</dbReference>
<evidence type="ECO:0000256" key="5">
    <source>
        <dbReference type="ARBA" id="ARBA00023136"/>
    </source>
</evidence>
<dbReference type="PANTHER" id="PTHR30086">
    <property type="entry name" value="ARGININE EXPORTER PROTEIN ARGO"/>
    <property type="match status" value="1"/>
</dbReference>
<sequence>MTRTTLPGVGEPYTFRKTAEGMYIVPEFQNLIGFALIALGMVLTPGPNMIYLISRSICQGPAAGLVSLGGVALGFVFYMVFAALGITALLLAVPFAHNALCFAGALYLLYLAWQAVKPGGRSPFQVRDLPKDGPRKLFVMGLVTSLLNPKVAALYLSLLPQFIRSESGSVLLQSLVFGSLQIVISVTVNALIAVTAGSIAAFLAGRPLFMLVQRWMMSTVLASLAVSMAAEARR</sequence>
<feature type="transmembrane region" description="Helical" evidence="6">
    <location>
        <begin position="178"/>
        <end position="203"/>
    </location>
</feature>